<dbReference type="RefSeq" id="WP_099278435.1">
    <property type="nucleotide sequence ID" value="NZ_KZ304977.1"/>
</dbReference>
<protein>
    <recommendedName>
        <fullName evidence="6">FMN-binding domain-containing protein</fullName>
    </recommendedName>
</protein>
<dbReference type="SUPFAM" id="SSF54862">
    <property type="entry name" value="4Fe-4S ferredoxins"/>
    <property type="match status" value="1"/>
</dbReference>
<keyword evidence="4" id="KW-0812">Transmembrane</keyword>
<reference evidence="7 8" key="1">
    <citation type="submission" date="2017-08" db="EMBL/GenBank/DDBJ databases">
        <title>Draft Genome Sequence of Loktanella cinnabarina Strain XM1, Isolated from Coastal Surface Water.</title>
        <authorList>
            <person name="Ma R."/>
            <person name="Wang J."/>
            <person name="Wang Q."/>
            <person name="Ma Z."/>
            <person name="Li J."/>
            <person name="Chen L."/>
        </authorList>
    </citation>
    <scope>NUCLEOTIDE SEQUENCE [LARGE SCALE GENOMIC DNA]</scope>
    <source>
        <strain evidence="7 8">XM1</strain>
    </source>
</reference>
<evidence type="ECO:0000313" key="8">
    <source>
        <dbReference type="Proteomes" id="UP000221860"/>
    </source>
</evidence>
<dbReference type="InterPro" id="IPR017896">
    <property type="entry name" value="4Fe4S_Fe-S-bd"/>
</dbReference>
<comment type="subcellular location">
    <subcellularLocation>
        <location evidence="1">Cell membrane</location>
    </subcellularLocation>
</comment>
<organism evidence="7 8">
    <name type="scientific">Limimaricola cinnabarinus</name>
    <dbReference type="NCBI Taxonomy" id="1125964"/>
    <lineage>
        <taxon>Bacteria</taxon>
        <taxon>Pseudomonadati</taxon>
        <taxon>Pseudomonadota</taxon>
        <taxon>Alphaproteobacteria</taxon>
        <taxon>Rhodobacterales</taxon>
        <taxon>Paracoccaceae</taxon>
        <taxon>Limimaricola</taxon>
    </lineage>
</organism>
<dbReference type="AlphaFoldDB" id="A0A2G1MCP2"/>
<sequence length="694" mass="74195">MSCHRALLLAALVACLPFAPARAEAPAREEIEALIVPPYALGGELGEGVWRLSNSGGAAAGYAFRTAPLAPLPGFSGAPIDMLVTLDPSGGFIDAKLLTHNEPIFVSGLGEAPFRAFLEQYRGLSIDDNMVVGTPYGAGETGSALVHLDGVSKATASVRIAHETILAAALKVARERMRGIDTAPPARPDLDHDEPLDWAALAAQGLAARLAVTNAEVDARFEGTIWSHDDPQARAEPEAMFLDLWLVDLGPPAIARAALAPATLKELDRLREIAPHDEPLLLIEAGRHGLVGPDFVRNTAPELVSARQGGLPVALRDADIFVETAPGAPEGTAMILRADRRLGFDPAAEWVLDVRATREHGMLMPEIGATVFELPHVTPERFFERPEVVTPQTPAMAALAARAGDLGLLAVFLAALLAALGPGLRRAAAPGTLTPLRLGALTVTTGFVGWWGQGQLSVVTVLGGIRTAIEGRSFAFLLYDPFGLAVWGAAILGFVLWGRALFCGWLCPFGALQEFAHHAGRLLRLPQIRPSAAWDARLKLLKYLALAGLVLIAILAPEHVDTAAEIEPFKTAITTFFVREWYYVAYAAFWLLLGLVLFKGFCRYLCPLGAVMAIGGLLRGRDWIARRETCGSPCQLCRVKCAYGAIEKTGGIDYSECFGCLDCVSIHDDPARCVPLVLDARRPGRPPPRPVAAE</sequence>
<dbReference type="InterPro" id="IPR052378">
    <property type="entry name" value="NosR_regulator"/>
</dbReference>
<gene>
    <name evidence="7" type="ORF">CJ301_16355</name>
</gene>
<dbReference type="PANTHER" id="PTHR30224">
    <property type="entry name" value="ELECTRON TRANSPORT PROTEIN"/>
    <property type="match status" value="1"/>
</dbReference>
<keyword evidence="3 4" id="KW-0472">Membrane</keyword>
<keyword evidence="4" id="KW-1133">Transmembrane helix</keyword>
<evidence type="ECO:0000256" key="4">
    <source>
        <dbReference type="SAM" id="Phobius"/>
    </source>
</evidence>
<dbReference type="EMBL" id="NQWH01000037">
    <property type="protein sequence ID" value="PHP26440.1"/>
    <property type="molecule type" value="Genomic_DNA"/>
</dbReference>
<evidence type="ECO:0000256" key="3">
    <source>
        <dbReference type="ARBA" id="ARBA00023136"/>
    </source>
</evidence>
<keyword evidence="5" id="KW-0732">Signal</keyword>
<evidence type="ECO:0000256" key="5">
    <source>
        <dbReference type="SAM" id="SignalP"/>
    </source>
</evidence>
<dbReference type="InterPro" id="IPR007329">
    <property type="entry name" value="FMN-bd"/>
</dbReference>
<name>A0A2G1MCP2_9RHOB</name>
<evidence type="ECO:0000256" key="2">
    <source>
        <dbReference type="ARBA" id="ARBA00022475"/>
    </source>
</evidence>
<comment type="caution">
    <text evidence="7">The sequence shown here is derived from an EMBL/GenBank/DDBJ whole genome shotgun (WGS) entry which is preliminary data.</text>
</comment>
<keyword evidence="8" id="KW-1185">Reference proteome</keyword>
<dbReference type="Pfam" id="PF12801">
    <property type="entry name" value="Fer4_5"/>
    <property type="match status" value="2"/>
</dbReference>
<feature type="transmembrane region" description="Helical" evidence="4">
    <location>
        <begin position="580"/>
        <end position="598"/>
    </location>
</feature>
<feature type="transmembrane region" description="Helical" evidence="4">
    <location>
        <begin position="406"/>
        <end position="424"/>
    </location>
</feature>
<dbReference type="Proteomes" id="UP000221860">
    <property type="component" value="Unassembled WGS sequence"/>
</dbReference>
<feature type="signal peptide" evidence="5">
    <location>
        <begin position="1"/>
        <end position="23"/>
    </location>
</feature>
<dbReference type="SMART" id="SM00900">
    <property type="entry name" value="FMN_bind"/>
    <property type="match status" value="1"/>
</dbReference>
<feature type="domain" description="FMN-binding" evidence="6">
    <location>
        <begin position="74"/>
        <end position="172"/>
    </location>
</feature>
<evidence type="ECO:0000259" key="6">
    <source>
        <dbReference type="SMART" id="SM00900"/>
    </source>
</evidence>
<feature type="chain" id="PRO_5013746697" description="FMN-binding domain-containing protein" evidence="5">
    <location>
        <begin position="24"/>
        <end position="694"/>
    </location>
</feature>
<feature type="transmembrane region" description="Helical" evidence="4">
    <location>
        <begin position="540"/>
        <end position="560"/>
    </location>
</feature>
<accession>A0A2G1MCP2</accession>
<feature type="transmembrane region" description="Helical" evidence="4">
    <location>
        <begin position="473"/>
        <end position="497"/>
    </location>
</feature>
<dbReference type="OrthoDB" id="9806398at2"/>
<dbReference type="GO" id="GO:0010181">
    <property type="term" value="F:FMN binding"/>
    <property type="evidence" value="ECO:0007669"/>
    <property type="project" value="InterPro"/>
</dbReference>
<evidence type="ECO:0000313" key="7">
    <source>
        <dbReference type="EMBL" id="PHP26440.1"/>
    </source>
</evidence>
<dbReference type="GO" id="GO:0005886">
    <property type="term" value="C:plasma membrane"/>
    <property type="evidence" value="ECO:0007669"/>
    <property type="project" value="UniProtKB-SubCell"/>
</dbReference>
<evidence type="ECO:0000256" key="1">
    <source>
        <dbReference type="ARBA" id="ARBA00004236"/>
    </source>
</evidence>
<keyword evidence="2" id="KW-1003">Cell membrane</keyword>
<dbReference type="PANTHER" id="PTHR30224:SF4">
    <property type="entry name" value="ELECTRON TRANSPORT PROTEIN YCCM-RELATED"/>
    <property type="match status" value="1"/>
</dbReference>
<proteinExistence type="predicted"/>